<gene>
    <name evidence="2" type="ORF">HRbin22_00936</name>
</gene>
<feature type="region of interest" description="Disordered" evidence="1">
    <location>
        <begin position="160"/>
        <end position="199"/>
    </location>
</feature>
<sequence length="199" mass="22869">MELFPEAIVLVAVVRSPRDWRWIQEARAYRIPLRHAPPLAPFVDFVAFYYTAAFGAERWSIRHYAPLRGYELVRRRDLFPEEPDHPRAEALYYLLQLGPIQSLPRPVASRRWHRFTFLLTTGERLLQASDLAELPLEGIERQLLRGALREEILAFISQTGGKGKHPMRCRAPSAPDIASTPPEGRQAKAPGESHHTFNR</sequence>
<evidence type="ECO:0000313" key="3">
    <source>
        <dbReference type="Proteomes" id="UP000236642"/>
    </source>
</evidence>
<organism evidence="2 3">
    <name type="scientific">Candidatus Thermoflexus japonica</name>
    <dbReference type="NCBI Taxonomy" id="2035417"/>
    <lineage>
        <taxon>Bacteria</taxon>
        <taxon>Bacillati</taxon>
        <taxon>Chloroflexota</taxon>
        <taxon>Thermoflexia</taxon>
        <taxon>Thermoflexales</taxon>
        <taxon>Thermoflexaceae</taxon>
        <taxon>Thermoflexus</taxon>
    </lineage>
</organism>
<reference evidence="3" key="1">
    <citation type="submission" date="2017-09" db="EMBL/GenBank/DDBJ databases">
        <title>Metaegenomics of thermophilic ammonia-oxidizing enrichment culture.</title>
        <authorList>
            <person name="Kato S."/>
            <person name="Suzuki K."/>
        </authorList>
    </citation>
    <scope>NUCLEOTIDE SEQUENCE [LARGE SCALE GENOMIC DNA]</scope>
</reference>
<name>A0A2H5Y5H6_9CHLR</name>
<comment type="caution">
    <text evidence="2">The sequence shown here is derived from an EMBL/GenBank/DDBJ whole genome shotgun (WGS) entry which is preliminary data.</text>
</comment>
<evidence type="ECO:0000313" key="2">
    <source>
        <dbReference type="EMBL" id="GBD08695.1"/>
    </source>
</evidence>
<dbReference type="EMBL" id="BEHY01000015">
    <property type="protein sequence ID" value="GBD08695.1"/>
    <property type="molecule type" value="Genomic_DNA"/>
</dbReference>
<dbReference type="AlphaFoldDB" id="A0A2H5Y5H6"/>
<proteinExistence type="predicted"/>
<protein>
    <submittedName>
        <fullName evidence="2">Uncharacterized protein</fullName>
    </submittedName>
</protein>
<evidence type="ECO:0000256" key="1">
    <source>
        <dbReference type="SAM" id="MobiDB-lite"/>
    </source>
</evidence>
<dbReference type="Proteomes" id="UP000236642">
    <property type="component" value="Unassembled WGS sequence"/>
</dbReference>
<accession>A0A2H5Y5H6</accession>